<evidence type="ECO:0008006" key="3">
    <source>
        <dbReference type="Google" id="ProtNLM"/>
    </source>
</evidence>
<dbReference type="AlphaFoldDB" id="A0A1Y3BKA6"/>
<dbReference type="Gene3D" id="1.10.510.10">
    <property type="entry name" value="Transferase(Phosphotransferase) domain 1"/>
    <property type="match status" value="1"/>
</dbReference>
<evidence type="ECO:0000313" key="2">
    <source>
        <dbReference type="Proteomes" id="UP000194236"/>
    </source>
</evidence>
<organism evidence="1 2">
    <name type="scientific">Euroglyphus maynei</name>
    <name type="common">Mayne's house dust mite</name>
    <dbReference type="NCBI Taxonomy" id="6958"/>
    <lineage>
        <taxon>Eukaryota</taxon>
        <taxon>Metazoa</taxon>
        <taxon>Ecdysozoa</taxon>
        <taxon>Arthropoda</taxon>
        <taxon>Chelicerata</taxon>
        <taxon>Arachnida</taxon>
        <taxon>Acari</taxon>
        <taxon>Acariformes</taxon>
        <taxon>Sarcoptiformes</taxon>
        <taxon>Astigmata</taxon>
        <taxon>Psoroptidia</taxon>
        <taxon>Analgoidea</taxon>
        <taxon>Pyroglyphidae</taxon>
        <taxon>Pyroglyphinae</taxon>
        <taxon>Euroglyphus</taxon>
    </lineage>
</organism>
<sequence length="61" mass="7213">MQSTADNFDDEQSMTTKNKWYQAPDYAYDLLEHLLDPNPHSRFTAKEALSHPFFMNDDHHV</sequence>
<dbReference type="OrthoDB" id="10020333at2759"/>
<name>A0A1Y3BKA6_EURMA</name>
<dbReference type="InterPro" id="IPR011009">
    <property type="entry name" value="Kinase-like_dom_sf"/>
</dbReference>
<evidence type="ECO:0000313" key="1">
    <source>
        <dbReference type="EMBL" id="OTF81411.1"/>
    </source>
</evidence>
<dbReference type="SUPFAM" id="SSF56112">
    <property type="entry name" value="Protein kinase-like (PK-like)"/>
    <property type="match status" value="1"/>
</dbReference>
<protein>
    <recommendedName>
        <fullName evidence="3">Protein kinase domain-containing protein</fullName>
    </recommendedName>
</protein>
<accession>A0A1Y3BKA6</accession>
<keyword evidence="2" id="KW-1185">Reference proteome</keyword>
<gene>
    <name evidence="1" type="ORF">BLA29_008373</name>
</gene>
<dbReference type="EMBL" id="MUJZ01013747">
    <property type="protein sequence ID" value="OTF81411.1"/>
    <property type="molecule type" value="Genomic_DNA"/>
</dbReference>
<dbReference type="Proteomes" id="UP000194236">
    <property type="component" value="Unassembled WGS sequence"/>
</dbReference>
<comment type="caution">
    <text evidence="1">The sequence shown here is derived from an EMBL/GenBank/DDBJ whole genome shotgun (WGS) entry which is preliminary data.</text>
</comment>
<proteinExistence type="predicted"/>
<reference evidence="1 2" key="1">
    <citation type="submission" date="2017-03" db="EMBL/GenBank/DDBJ databases">
        <title>Genome Survey of Euroglyphus maynei.</title>
        <authorList>
            <person name="Arlian L.G."/>
            <person name="Morgan M.S."/>
            <person name="Rider S.D."/>
        </authorList>
    </citation>
    <scope>NUCLEOTIDE SEQUENCE [LARGE SCALE GENOMIC DNA]</scope>
    <source>
        <strain evidence="1">Arlian Lab</strain>
        <tissue evidence="1">Whole body</tissue>
    </source>
</reference>